<sequence length="306" mass="34301">MMTPRASRKMLNEWYGSVRSKTKIRFQSSASLLWADRIRPTCAADLVGEGVETLVRWFRDGERPLLLTGAPGVGKTTAVRVVAEEEGCTVVEACANMERTAKSLDSLVREVLMHDKAVLVLDEFDAFWEQPYMLKVIRKMIRDAPCRMVFIAGTCEPKLESIRRMSDHVDFAAVSPDDALSVLCVLTQDIGLVKDTDDLVATAKRFGGNLLKMINQVQFEWRVPGEWAVADCCQAEPPVAPEGRNTRPKKKLRLETRGDEHAGDVFCPRQALNLEHRRIGCVGLREMNSEVFVGPEINRTVVRIEG</sequence>
<evidence type="ECO:0000313" key="3">
    <source>
        <dbReference type="EMBL" id="AAR26850.1"/>
    </source>
</evidence>
<keyword evidence="1" id="KW-0235">DNA replication</keyword>
<dbReference type="PANTHER" id="PTHR23389:SF6">
    <property type="entry name" value="REPLICATION FACTOR C SUBUNIT 1"/>
    <property type="match status" value="1"/>
</dbReference>
<dbReference type="CDD" id="cd00009">
    <property type="entry name" value="AAA"/>
    <property type="match status" value="1"/>
</dbReference>
<dbReference type="EMBL" id="AY225133">
    <property type="protein sequence ID" value="AAR26850.1"/>
    <property type="molecule type" value="Genomic_DNA"/>
</dbReference>
<reference evidence="3" key="1">
    <citation type="journal article" date="2003" name="J. Mol. Evol.">
        <title>Comparisons of two large phaeoviral genomes and evolutionary implications.</title>
        <authorList>
            <person name="Delaroque N."/>
            <person name="Boland W."/>
            <person name="Muller D.G."/>
            <person name="Knippers R."/>
        </authorList>
    </citation>
    <scope>NUCLEOTIDE SEQUENCE</scope>
    <source>
        <strain evidence="3">FirrV-1</strain>
    </source>
</reference>
<proteinExistence type="predicted"/>
<dbReference type="PANTHER" id="PTHR23389">
    <property type="entry name" value="CHROMOSOME TRANSMISSION FIDELITY FACTOR 18"/>
    <property type="match status" value="1"/>
</dbReference>
<name>Q6XM61_9PHYC</name>
<dbReference type="InterPro" id="IPR003959">
    <property type="entry name" value="ATPase_AAA_core"/>
</dbReference>
<reference evidence="3" key="2">
    <citation type="submission" date="2003-01" db="EMBL/GenBank/DDBJ databases">
        <title>Partial Nucleotide Sequence of the Feldmannia irregularis Virus FirrV-1 Genome: On the Evolution of Large Phaeoviral Genomes.</title>
        <authorList>
            <person name="Delaroque N."/>
            <person name="Knippers R."/>
            <person name="Mueller D.G."/>
            <person name="Boland W."/>
        </authorList>
    </citation>
    <scope>NUCLEOTIDE SEQUENCE</scope>
    <source>
        <strain evidence="3">FirrV-1</strain>
    </source>
</reference>
<dbReference type="Pfam" id="PF00004">
    <property type="entry name" value="AAA"/>
    <property type="match status" value="1"/>
</dbReference>
<dbReference type="KEGG" id="vg:41332298"/>
<feature type="domain" description="ATPase AAA-type core" evidence="2">
    <location>
        <begin position="65"/>
        <end position="131"/>
    </location>
</feature>
<protein>
    <submittedName>
        <fullName evidence="3">FirrV-1-A26</fullName>
    </submittedName>
</protein>
<dbReference type="Gene3D" id="3.40.50.300">
    <property type="entry name" value="P-loop containing nucleotide triphosphate hydrolases"/>
    <property type="match status" value="1"/>
</dbReference>
<organism evidence="3">
    <name type="scientific">Feldmannia irregularis virus a</name>
    <dbReference type="NCBI Taxonomy" id="231992"/>
    <lineage>
        <taxon>Viruses</taxon>
        <taxon>Varidnaviria</taxon>
        <taxon>Bamfordvirae</taxon>
        <taxon>Nucleocytoviricota</taxon>
        <taxon>Megaviricetes</taxon>
        <taxon>Algavirales</taxon>
        <taxon>Phycodnaviridae</taxon>
        <taxon>Phaeovirus</taxon>
        <taxon>Phaeovirus irregularis</taxon>
    </lineage>
</organism>
<dbReference type="GO" id="GO:0005524">
    <property type="term" value="F:ATP binding"/>
    <property type="evidence" value="ECO:0007669"/>
    <property type="project" value="InterPro"/>
</dbReference>
<dbReference type="GO" id="GO:0006260">
    <property type="term" value="P:DNA replication"/>
    <property type="evidence" value="ECO:0007669"/>
    <property type="project" value="UniProtKB-KW"/>
</dbReference>
<evidence type="ECO:0000259" key="2">
    <source>
        <dbReference type="Pfam" id="PF00004"/>
    </source>
</evidence>
<dbReference type="InterPro" id="IPR027417">
    <property type="entry name" value="P-loop_NTPase"/>
</dbReference>
<dbReference type="GeneID" id="41332298"/>
<dbReference type="SUPFAM" id="SSF52540">
    <property type="entry name" value="P-loop containing nucleoside triphosphate hydrolases"/>
    <property type="match status" value="1"/>
</dbReference>
<dbReference type="GO" id="GO:0003677">
    <property type="term" value="F:DNA binding"/>
    <property type="evidence" value="ECO:0007669"/>
    <property type="project" value="TreeGrafter"/>
</dbReference>
<evidence type="ECO:0000256" key="1">
    <source>
        <dbReference type="ARBA" id="ARBA00022705"/>
    </source>
</evidence>
<accession>Q6XM61</accession>
<dbReference type="RefSeq" id="YP_009665702.1">
    <property type="nucleotide sequence ID" value="NC_043254.1"/>
</dbReference>
<dbReference type="GO" id="GO:0016887">
    <property type="term" value="F:ATP hydrolysis activity"/>
    <property type="evidence" value="ECO:0007669"/>
    <property type="project" value="InterPro"/>
</dbReference>